<dbReference type="Pfam" id="PF00111">
    <property type="entry name" value="Fer2"/>
    <property type="match status" value="9"/>
</dbReference>
<dbReference type="GO" id="GO:0046872">
    <property type="term" value="F:metal ion binding"/>
    <property type="evidence" value="ECO:0007669"/>
    <property type="project" value="UniProtKB-KW"/>
</dbReference>
<feature type="domain" description="2Fe-2S ferredoxin-type" evidence="10">
    <location>
        <begin position="235"/>
        <end position="325"/>
    </location>
</feature>
<dbReference type="NCBIfam" id="TIGR02008">
    <property type="entry name" value="fdx_plant"/>
    <property type="match status" value="9"/>
</dbReference>
<feature type="domain" description="2Fe-2S ferredoxin-type" evidence="10">
    <location>
        <begin position="403"/>
        <end position="493"/>
    </location>
</feature>
<evidence type="ECO:0000256" key="6">
    <source>
        <dbReference type="ARBA" id="ARBA00023004"/>
    </source>
</evidence>
<dbReference type="SUPFAM" id="SSF54292">
    <property type="entry name" value="2Fe-2S ferredoxin-like"/>
    <property type="match status" value="9"/>
</dbReference>
<proteinExistence type="inferred from homology"/>
<evidence type="ECO:0000256" key="5">
    <source>
        <dbReference type="ARBA" id="ARBA00022982"/>
    </source>
</evidence>
<keyword evidence="4" id="KW-0479">Metal-binding</keyword>
<dbReference type="InterPro" id="IPR036010">
    <property type="entry name" value="2Fe-2S_ferredoxin-like_sf"/>
</dbReference>
<dbReference type="PROSITE" id="PS51085">
    <property type="entry name" value="2FE2S_FER_2"/>
    <property type="match status" value="9"/>
</dbReference>
<keyword evidence="12" id="KW-1185">Reference proteome</keyword>
<feature type="domain" description="2Fe-2S ferredoxin-type" evidence="10">
    <location>
        <begin position="1453"/>
        <end position="1543"/>
    </location>
</feature>
<dbReference type="Gene3D" id="3.10.20.30">
    <property type="match status" value="9"/>
</dbReference>
<accession>A0AA36MZA2</accession>
<feature type="domain" description="2Fe-2S ferredoxin-type" evidence="10">
    <location>
        <begin position="571"/>
        <end position="661"/>
    </location>
</feature>
<dbReference type="FunFam" id="3.10.20.30:FF:000014">
    <property type="entry name" value="Ferredoxin"/>
    <property type="match status" value="9"/>
</dbReference>
<dbReference type="InterPro" id="IPR010241">
    <property type="entry name" value="Fd_pln"/>
</dbReference>
<evidence type="ECO:0000256" key="9">
    <source>
        <dbReference type="SAM" id="SignalP"/>
    </source>
</evidence>
<keyword evidence="2" id="KW-0813">Transport</keyword>
<dbReference type="InterPro" id="IPR001041">
    <property type="entry name" value="2Fe-2S_ferredoxin-type"/>
</dbReference>
<organism evidence="11 12">
    <name type="scientific">Effrenium voratum</name>
    <dbReference type="NCBI Taxonomy" id="2562239"/>
    <lineage>
        <taxon>Eukaryota</taxon>
        <taxon>Sar</taxon>
        <taxon>Alveolata</taxon>
        <taxon>Dinophyceae</taxon>
        <taxon>Suessiales</taxon>
        <taxon>Symbiodiniaceae</taxon>
        <taxon>Effrenium</taxon>
    </lineage>
</organism>
<sequence length="1545" mass="161368">MATQSRVLPTLLAAACCAAVLRSFWGASDAELTFAAPQQSVHLGCKALSSGALAAGDVPAIVSTVPARPGVPAHFKVTLETPDGTQSFDCPEDVYVLDQAEEEGLELPYSCRAGSCSSCAGKVLSGSIDQSDQAFLDDDQMGEGFCLTCVTYPTSDVTIKTHCESRVLPTLLAAACCATVLRSFWGASDAELTFVAPQQSVHLGCKALSSGALAAGDVPAIVSTVPARPGVPAHFKVTLETPDGTQSFDCPEDVYVLDQAEEEGLELPYSCRAGSCSSCAGKVLSGNIDQSDQAFLDDDQMGEGFCLTCVTYPTSDVTIKTHCESTTTMATQSRVLPTLLAAACCATVLRSFWGASDAELTFAAPQQSVHLGCKALSSGALAAGDVPAIVSTVPARPGVPAHFKVTLETPDGTQSFDCPEDVYVLDQAEEEGLELPYSCRAGSCSSCAGKVLSGSIDQSDQAFLDDDQMGEGFCLTCVTYPTSDVTIKTHCESTTTMATQSRVLPTLLAAACCATVLRSFWGASDAELTFVAPQQSVHLGCKALSSGALAAGDVPAIVSTVPARPGVPAHFKVTLETPDGTQSFDCPEDVYVLDQAEEEGLELPYSCRAGSCSSCAGKVLSGSIDQSDQAFLDDDQMGEGFCLTCVTYATSDVTIKTHCEDELTFKALCAVWDVVPFPLSVETDDAGVIHELFGGHSFRVSGAQFLASSGVDTAREKCSNIEYTTIMATQFRVLPTLLAAACCAAVLRSFWGASDAELTFVAPQQSVHLGCKALSSGALAAGDVPAIVSTVPARPGVPAHFKVTLETPDGTQSFDCPEDVYVLDQAEEEGLELPYSCRAGSCSSCAGKVLSGSIDQSDQAFLDDDQMGEGFCLTCVTYATSDVTIKTHCESTTIMATQSRVLPTLLAAACCAAVLRSFWGASDTELTFVAPQQSVHLGCKALSSGALAAGDVPAIVSTVPARPGVPAHFKVTLETPDGTQSFDCPEDVYVLDQAEEEGLELPYSCRAGSCSSCAGKVLSGSIDQSDQAFLDDDQMGEGFCLTCVTYATSDVTIKTHCESTTIMATQSRVLPTLLAAACCAAVLRSFWGASDTELTFVAPQQSVHLGCKALSSGALAAGDVPAIVSTVPARPGVPAHFKVTLETPDGTQSFDCPEDVYVLDQAEEEGLELPYSCRAGSCSSCAGKVLSGSIDQSDQAFLDDDQMGEGFCLTCVTYATSDVTIKTHCESTTIMATQSRVLPTLLAAACCAAVLRSFWGASDAELTFLAPQQSVHLGCKALSSGALAAGDVPAIVSTVPARPGVPAHFKVTLETPDGTQSFDCPEDVYVLDQAEEEGLELPYSCRAGSCSSCAGKVLSGSIDQSDQAFLDDDQMGEGFCLTCVTYATSDVTIKTHCEDELFLRSFWGASDAELTFVAPQQSVHLGCQALSSGTLAAGDVPAIVSTVPARPGVPAHFKVTLETPDGTQSFDCPEDVYVLDQAEEEGLELPYSCRAGSCSSCAGKVLSGSIDQSDQAFLDDDQMGEGFCLTCVTYATSDVTIKTHCEDEL</sequence>
<evidence type="ECO:0000259" key="10">
    <source>
        <dbReference type="PROSITE" id="PS51085"/>
    </source>
</evidence>
<feature type="chain" id="PRO_5041420460" description="2Fe-2S ferredoxin-type domain-containing protein" evidence="9">
    <location>
        <begin position="31"/>
        <end position="1545"/>
    </location>
</feature>
<evidence type="ECO:0000256" key="1">
    <source>
        <dbReference type="ARBA" id="ARBA00007874"/>
    </source>
</evidence>
<comment type="caution">
    <text evidence="11">The sequence shown here is derived from an EMBL/GenBank/DDBJ whole genome shotgun (WGS) entry which is preliminary data.</text>
</comment>
<evidence type="ECO:0000256" key="4">
    <source>
        <dbReference type="ARBA" id="ARBA00022723"/>
    </source>
</evidence>
<keyword evidence="6" id="KW-0408">Iron</keyword>
<keyword evidence="3" id="KW-0001">2Fe-2S</keyword>
<dbReference type="InterPro" id="IPR006058">
    <property type="entry name" value="2Fe2S_fd_BS"/>
</dbReference>
<gene>
    <name evidence="11" type="ORF">EVOR1521_LOCUS17402</name>
</gene>
<feature type="domain" description="2Fe-2S ferredoxin-type" evidence="10">
    <location>
        <begin position="801"/>
        <end position="891"/>
    </location>
</feature>
<dbReference type="PROSITE" id="PS00197">
    <property type="entry name" value="2FE2S_FER_1"/>
    <property type="match status" value="9"/>
</dbReference>
<dbReference type="PANTHER" id="PTHR43112">
    <property type="entry name" value="FERREDOXIN"/>
    <property type="match status" value="1"/>
</dbReference>
<keyword evidence="9" id="KW-0732">Signal</keyword>
<feature type="signal peptide" evidence="9">
    <location>
        <begin position="1"/>
        <end position="30"/>
    </location>
</feature>
<name>A0AA36MZA2_9DINO</name>
<dbReference type="EMBL" id="CAUJNA010002304">
    <property type="protein sequence ID" value="CAJ1392259.1"/>
    <property type="molecule type" value="Genomic_DNA"/>
</dbReference>
<dbReference type="GO" id="GO:0009570">
    <property type="term" value="C:chloroplast stroma"/>
    <property type="evidence" value="ECO:0007669"/>
    <property type="project" value="TreeGrafter"/>
</dbReference>
<feature type="domain" description="2Fe-2S ferredoxin-type" evidence="10">
    <location>
        <begin position="1137"/>
        <end position="1227"/>
    </location>
</feature>
<dbReference type="InterPro" id="IPR012675">
    <property type="entry name" value="Beta-grasp_dom_sf"/>
</dbReference>
<dbReference type="GO" id="GO:0022900">
    <property type="term" value="P:electron transport chain"/>
    <property type="evidence" value="ECO:0007669"/>
    <property type="project" value="InterPro"/>
</dbReference>
<keyword evidence="7" id="KW-0411">Iron-sulfur</keyword>
<evidence type="ECO:0000256" key="8">
    <source>
        <dbReference type="ARBA" id="ARBA00034078"/>
    </source>
</evidence>
<comment type="cofactor">
    <cofactor evidence="8">
        <name>[2Fe-2S] cluster</name>
        <dbReference type="ChEBI" id="CHEBI:190135"/>
    </cofactor>
</comment>
<evidence type="ECO:0000313" key="12">
    <source>
        <dbReference type="Proteomes" id="UP001178507"/>
    </source>
</evidence>
<comment type="similarity">
    <text evidence="1">Belongs to the 2Fe2S plant-type ferredoxin family.</text>
</comment>
<dbReference type="GO" id="GO:0051537">
    <property type="term" value="F:2 iron, 2 sulfur cluster binding"/>
    <property type="evidence" value="ECO:0007669"/>
    <property type="project" value="UniProtKB-KW"/>
</dbReference>
<protein>
    <recommendedName>
        <fullName evidence="10">2Fe-2S ferredoxin-type domain-containing protein</fullName>
    </recommendedName>
</protein>
<feature type="domain" description="2Fe-2S ferredoxin-type" evidence="10">
    <location>
        <begin position="1305"/>
        <end position="1395"/>
    </location>
</feature>
<evidence type="ECO:0000256" key="2">
    <source>
        <dbReference type="ARBA" id="ARBA00022448"/>
    </source>
</evidence>
<dbReference type="Proteomes" id="UP001178507">
    <property type="component" value="Unassembled WGS sequence"/>
</dbReference>
<evidence type="ECO:0000313" key="11">
    <source>
        <dbReference type="EMBL" id="CAJ1392259.1"/>
    </source>
</evidence>
<dbReference type="PANTHER" id="PTHR43112:SF3">
    <property type="entry name" value="FERREDOXIN-2, CHLOROPLASTIC"/>
    <property type="match status" value="1"/>
</dbReference>
<keyword evidence="5" id="KW-0249">Electron transport</keyword>
<evidence type="ECO:0000256" key="3">
    <source>
        <dbReference type="ARBA" id="ARBA00022714"/>
    </source>
</evidence>
<dbReference type="CDD" id="cd00207">
    <property type="entry name" value="fer2"/>
    <property type="match status" value="9"/>
</dbReference>
<feature type="domain" description="2Fe-2S ferredoxin-type" evidence="10">
    <location>
        <begin position="75"/>
        <end position="165"/>
    </location>
</feature>
<dbReference type="GO" id="GO:0009055">
    <property type="term" value="F:electron transfer activity"/>
    <property type="evidence" value="ECO:0007669"/>
    <property type="project" value="InterPro"/>
</dbReference>
<feature type="domain" description="2Fe-2S ferredoxin-type" evidence="10">
    <location>
        <begin position="969"/>
        <end position="1059"/>
    </location>
</feature>
<feature type="non-terminal residue" evidence="11">
    <location>
        <position position="1"/>
    </location>
</feature>
<reference evidence="11" key="1">
    <citation type="submission" date="2023-08" db="EMBL/GenBank/DDBJ databases">
        <authorList>
            <person name="Chen Y."/>
            <person name="Shah S."/>
            <person name="Dougan E. K."/>
            <person name="Thang M."/>
            <person name="Chan C."/>
        </authorList>
    </citation>
    <scope>NUCLEOTIDE SEQUENCE</scope>
</reference>
<evidence type="ECO:0000256" key="7">
    <source>
        <dbReference type="ARBA" id="ARBA00023014"/>
    </source>
</evidence>